<feature type="transmembrane region" description="Helical" evidence="1">
    <location>
        <begin position="178"/>
        <end position="201"/>
    </location>
</feature>
<keyword evidence="1" id="KW-1133">Transmembrane helix</keyword>
<reference evidence="2 3" key="2">
    <citation type="submission" date="2019-09" db="EMBL/GenBank/DDBJ databases">
        <title>Complete Genome Sequence and Methylome Analysis of free living Spirochaetas.</title>
        <authorList>
            <person name="Leshcheva N."/>
            <person name="Mikheeva N."/>
        </authorList>
    </citation>
    <scope>NUCLEOTIDE SEQUENCE [LARGE SCALE GENOMIC DNA]</scope>
    <source>
        <strain evidence="2 3">P</strain>
    </source>
</reference>
<feature type="transmembrane region" description="Helical" evidence="1">
    <location>
        <begin position="292"/>
        <end position="310"/>
    </location>
</feature>
<dbReference type="RefSeq" id="WP_149568508.1">
    <property type="nucleotide sequence ID" value="NZ_CP035807.1"/>
</dbReference>
<evidence type="ECO:0000313" key="2">
    <source>
        <dbReference type="EMBL" id="QEN05270.1"/>
    </source>
</evidence>
<keyword evidence="3" id="KW-1185">Reference proteome</keyword>
<accession>A0A5C1QDX3</accession>
<proteinExistence type="predicted"/>
<protein>
    <submittedName>
        <fullName evidence="2">Uncharacterized protein</fullName>
    </submittedName>
</protein>
<evidence type="ECO:0000256" key="1">
    <source>
        <dbReference type="SAM" id="Phobius"/>
    </source>
</evidence>
<reference evidence="2 3" key="1">
    <citation type="submission" date="2019-02" db="EMBL/GenBank/DDBJ databases">
        <authorList>
            <person name="Fomenkov A."/>
            <person name="Dubinina G."/>
            <person name="Grabovich M."/>
            <person name="Vincze T."/>
            <person name="Roberts R.J."/>
        </authorList>
    </citation>
    <scope>NUCLEOTIDE SEQUENCE [LARGE SCALE GENOMIC DNA]</scope>
    <source>
        <strain evidence="2 3">P</strain>
    </source>
</reference>
<dbReference type="KEGG" id="sper:EW093_11280"/>
<dbReference type="OrthoDB" id="164309at2"/>
<feature type="transmembrane region" description="Helical" evidence="1">
    <location>
        <begin position="221"/>
        <end position="240"/>
    </location>
</feature>
<gene>
    <name evidence="2" type="ORF">EW093_11280</name>
</gene>
<sequence>MEIIDKYIYAIGQKLPLKGREEIKQELKSLILDEIEEKYGTDPTPESINQAISDFGTPGRVAKKYIGTPQVISSGFTDLYFMILKIIVGSIGISFFTIFIVNLFTTNPKGIEIFRLFIKFPINTIQASISGIGFLTVIFIIITKFLKDKEVDLEEDWSVKELESITLSKETESKVESIIAIILIPIFITLINLYPDFIQLLENQFLKSGLSLGNRINMDVFSGYIYIFSALGLLQVYYHFKLLKKEIKTKSLYVLDFVTSLSETIFMIIILSSDKLFIYNGVNNGLFSKSTLGIKLIIVISLVAGIGELISKLINYIKSEIVE</sequence>
<feature type="transmembrane region" description="Helical" evidence="1">
    <location>
        <begin position="252"/>
        <end position="272"/>
    </location>
</feature>
<name>A0A5C1QDX3_9SPIO</name>
<dbReference type="EMBL" id="CP035807">
    <property type="protein sequence ID" value="QEN05270.1"/>
    <property type="molecule type" value="Genomic_DNA"/>
</dbReference>
<feature type="transmembrane region" description="Helical" evidence="1">
    <location>
        <begin position="124"/>
        <end position="142"/>
    </location>
</feature>
<organism evidence="2 3">
    <name type="scientific">Thiospirochaeta perfilievii</name>
    <dbReference type="NCBI Taxonomy" id="252967"/>
    <lineage>
        <taxon>Bacteria</taxon>
        <taxon>Pseudomonadati</taxon>
        <taxon>Spirochaetota</taxon>
        <taxon>Spirochaetia</taxon>
        <taxon>Spirochaetales</taxon>
        <taxon>Spirochaetaceae</taxon>
        <taxon>Thiospirochaeta</taxon>
    </lineage>
</organism>
<evidence type="ECO:0000313" key="3">
    <source>
        <dbReference type="Proteomes" id="UP000323824"/>
    </source>
</evidence>
<keyword evidence="1" id="KW-0812">Transmembrane</keyword>
<keyword evidence="1" id="KW-0472">Membrane</keyword>
<feature type="transmembrane region" description="Helical" evidence="1">
    <location>
        <begin position="79"/>
        <end position="104"/>
    </location>
</feature>
<dbReference type="AlphaFoldDB" id="A0A5C1QDX3"/>
<dbReference type="Proteomes" id="UP000323824">
    <property type="component" value="Chromosome"/>
</dbReference>